<dbReference type="InterPro" id="IPR001633">
    <property type="entry name" value="EAL_dom"/>
</dbReference>
<protein>
    <submittedName>
        <fullName evidence="4">EAL domain-containing protein</fullName>
    </submittedName>
</protein>
<dbReference type="PANTHER" id="PTHR33121:SF76">
    <property type="entry name" value="SIGNALING PROTEIN"/>
    <property type="match status" value="1"/>
</dbReference>
<name>A0A926EFK5_9FIRM</name>
<keyword evidence="1" id="KW-1133">Transmembrane helix</keyword>
<accession>A0A926EFK5</accession>
<feature type="domain" description="EAL" evidence="2">
    <location>
        <begin position="744"/>
        <end position="991"/>
    </location>
</feature>
<dbReference type="Proteomes" id="UP000660861">
    <property type="component" value="Unassembled WGS sequence"/>
</dbReference>
<dbReference type="PROSITE" id="PS50887">
    <property type="entry name" value="GGDEF"/>
    <property type="match status" value="1"/>
</dbReference>
<comment type="caution">
    <text evidence="4">The sequence shown here is derived from an EMBL/GenBank/DDBJ whole genome shotgun (WGS) entry which is preliminary data.</text>
</comment>
<dbReference type="InterPro" id="IPR050706">
    <property type="entry name" value="Cyclic-di-GMP_PDE-like"/>
</dbReference>
<dbReference type="EMBL" id="JACRTC010000007">
    <property type="protein sequence ID" value="MBC8571161.1"/>
    <property type="molecule type" value="Genomic_DNA"/>
</dbReference>
<feature type="transmembrane region" description="Helical" evidence="1">
    <location>
        <begin position="377"/>
        <end position="399"/>
    </location>
</feature>
<dbReference type="CDD" id="cd18773">
    <property type="entry name" value="PDC1_HK_sensor"/>
    <property type="match status" value="1"/>
</dbReference>
<feature type="domain" description="GGDEF" evidence="3">
    <location>
        <begin position="600"/>
        <end position="735"/>
    </location>
</feature>
<dbReference type="Gene3D" id="3.30.70.270">
    <property type="match status" value="1"/>
</dbReference>
<dbReference type="CDD" id="cd01949">
    <property type="entry name" value="GGDEF"/>
    <property type="match status" value="1"/>
</dbReference>
<dbReference type="PROSITE" id="PS50883">
    <property type="entry name" value="EAL"/>
    <property type="match status" value="1"/>
</dbReference>
<keyword evidence="5" id="KW-1185">Reference proteome</keyword>
<dbReference type="SUPFAM" id="SSF55073">
    <property type="entry name" value="Nucleotide cyclase"/>
    <property type="match status" value="1"/>
</dbReference>
<reference evidence="4" key="1">
    <citation type="submission" date="2020-08" db="EMBL/GenBank/DDBJ databases">
        <title>Genome public.</title>
        <authorList>
            <person name="Liu C."/>
            <person name="Sun Q."/>
        </authorList>
    </citation>
    <scope>NUCLEOTIDE SEQUENCE</scope>
    <source>
        <strain evidence="4">NSJ-54</strain>
    </source>
</reference>
<dbReference type="NCBIfam" id="TIGR00254">
    <property type="entry name" value="GGDEF"/>
    <property type="match status" value="1"/>
</dbReference>
<dbReference type="InterPro" id="IPR035919">
    <property type="entry name" value="EAL_sf"/>
</dbReference>
<gene>
    <name evidence="4" type="ORF">H8709_10030</name>
</gene>
<feature type="transmembrane region" description="Helical" evidence="1">
    <location>
        <begin position="21"/>
        <end position="40"/>
    </location>
</feature>
<sequence length="1009" mass="114950">MQKRTRKKNSILKKMLVPIMIVMLIQAGIFCAAIMSGGVLQQLGNNAIDILNERVINRKNYLENEMIQRWSNISSDVESVQSTVADILDTSGKSYSDINPNADLTDEILKSVTNKMVYLLRKNSVTGAFLIFHGQDDLTASTKEVHKAGIYLRDLDPVTNPNDNSDLLWEFAPISITRHIGIPMDTNWTPTFTFSPEEKEAWDYYYKPFLAAVQYPDSDFEDLGYWCPPFKLSEDDVSIITYSVPLISADGVPYGVMGVEITTDYLHTLLPYDEITSAKNGAYAIGVAMEGSSDFKNVITSGSLYKQLLGDSGQTSLGKVEGKNTYLLENVLQGRPKAYGCVQYFNIYNTNTPFEQEQWALMGIIERQELFSFSYQLTTTLIVILVLSLLIGLVGISLITSRLSKPITSLVKKVKASNPMNPVALEKIGIAEIDELTDAVEQLSHSVAESSSKLSQILEMANYPIAAFEYLDDSDQVFYASGVFRILGSEEMGQQSGYISPDLFEEMLCHALEGTQLEREDQNTTIYNLTKQLGKPRYVRLKLYYEGKHVLGVLVDITQEILEKKKLEYERDYDLLTNLLNRRAFHRMMVQSFRKPEMLKNAALIMMDLDNLKYINDNYGHDFGDEYIRCTASVLKLFSPYQVLLSRMSGDEFHIFIYGYDTREEIRKIIEEMKDTIRKTEFPLPDNHSFRIRASAGVAWYPDDSTDYETLVKYADFAMYKVKNTTKGEFTDFDIGSYNKDSYLLHSREELNRLIDEELVDYHFQPIVDTHTGRVFAYEALMRSKLSTLQSPLDILRLARSQSKLYQIEHLTWFKSMENFANKIPADSGCKIFINSIPNQALTDQDMDSFERMYGKYLDRMVVELTEDEKLSEEFTVKKEVCLRRWNGSLALDDFGTGYNGDATLLSLRPDYVKIDMSIIRGIDTDDNRRKILQNLISYTKERSIKTIAEGVETRGEMDCLIANGVDYLQGFYIGHPSMDPCDIDPSVRQEILEASGKDALEEASHETH</sequence>
<proteinExistence type="predicted"/>
<dbReference type="Gene3D" id="3.20.20.450">
    <property type="entry name" value="EAL domain"/>
    <property type="match status" value="1"/>
</dbReference>
<evidence type="ECO:0000313" key="5">
    <source>
        <dbReference type="Proteomes" id="UP000660861"/>
    </source>
</evidence>
<dbReference type="SMART" id="SM00267">
    <property type="entry name" value="GGDEF"/>
    <property type="match status" value="1"/>
</dbReference>
<dbReference type="Pfam" id="PF00990">
    <property type="entry name" value="GGDEF"/>
    <property type="match status" value="1"/>
</dbReference>
<evidence type="ECO:0000259" key="3">
    <source>
        <dbReference type="PROSITE" id="PS50887"/>
    </source>
</evidence>
<dbReference type="Gene3D" id="3.30.450.20">
    <property type="entry name" value="PAS domain"/>
    <property type="match status" value="1"/>
</dbReference>
<dbReference type="Pfam" id="PF00563">
    <property type="entry name" value="EAL"/>
    <property type="match status" value="1"/>
</dbReference>
<dbReference type="PANTHER" id="PTHR33121">
    <property type="entry name" value="CYCLIC DI-GMP PHOSPHODIESTERASE PDEF"/>
    <property type="match status" value="1"/>
</dbReference>
<keyword evidence="1" id="KW-0812">Transmembrane</keyword>
<evidence type="ECO:0000259" key="2">
    <source>
        <dbReference type="PROSITE" id="PS50883"/>
    </source>
</evidence>
<evidence type="ECO:0000313" key="4">
    <source>
        <dbReference type="EMBL" id="MBC8571161.1"/>
    </source>
</evidence>
<dbReference type="InterPro" id="IPR029787">
    <property type="entry name" value="Nucleotide_cyclase"/>
</dbReference>
<keyword evidence="1" id="KW-0472">Membrane</keyword>
<dbReference type="GO" id="GO:0071111">
    <property type="term" value="F:cyclic-guanylate-specific phosphodiesterase activity"/>
    <property type="evidence" value="ECO:0007669"/>
    <property type="project" value="InterPro"/>
</dbReference>
<dbReference type="InterPro" id="IPR043128">
    <property type="entry name" value="Rev_trsase/Diguanyl_cyclase"/>
</dbReference>
<dbReference type="SMART" id="SM00052">
    <property type="entry name" value="EAL"/>
    <property type="match status" value="1"/>
</dbReference>
<evidence type="ECO:0000256" key="1">
    <source>
        <dbReference type="SAM" id="Phobius"/>
    </source>
</evidence>
<dbReference type="SUPFAM" id="SSF141868">
    <property type="entry name" value="EAL domain-like"/>
    <property type="match status" value="1"/>
</dbReference>
<dbReference type="InterPro" id="IPR000160">
    <property type="entry name" value="GGDEF_dom"/>
</dbReference>
<organism evidence="4 5">
    <name type="scientific">Zongyangia hominis</name>
    <dbReference type="NCBI Taxonomy" id="2763677"/>
    <lineage>
        <taxon>Bacteria</taxon>
        <taxon>Bacillati</taxon>
        <taxon>Bacillota</taxon>
        <taxon>Clostridia</taxon>
        <taxon>Eubacteriales</taxon>
        <taxon>Oscillospiraceae</taxon>
        <taxon>Zongyangia</taxon>
    </lineage>
</organism>
<dbReference type="AlphaFoldDB" id="A0A926EFK5"/>
<dbReference type="CDD" id="cd01948">
    <property type="entry name" value="EAL"/>
    <property type="match status" value="1"/>
</dbReference>